<accession>A0A9Y2EUG0</accession>
<name>A0A9Y2EUG0_9FIRM</name>
<evidence type="ECO:0000313" key="3">
    <source>
        <dbReference type="EMBL" id="WIW71765.1"/>
    </source>
</evidence>
<dbReference type="Gene3D" id="3.30.70.1740">
    <property type="entry name" value="Bypass-of-forespore C, C-terminal domain"/>
    <property type="match status" value="1"/>
</dbReference>
<dbReference type="InterPro" id="IPR015050">
    <property type="entry name" value="BofC_C"/>
</dbReference>
<dbReference type="KEGG" id="sgbi:P3F81_05595"/>
<dbReference type="InterPro" id="IPR038117">
    <property type="entry name" value="BofC_C_sf"/>
</dbReference>
<keyword evidence="1" id="KW-0812">Transmembrane</keyword>
<feature type="transmembrane region" description="Helical" evidence="1">
    <location>
        <begin position="12"/>
        <end position="33"/>
    </location>
</feature>
<gene>
    <name evidence="3" type="ORF">P3F81_05595</name>
</gene>
<keyword evidence="1" id="KW-0472">Membrane</keyword>
<feature type="domain" description="Bypass of forespore C C-terminal" evidence="2">
    <location>
        <begin position="114"/>
        <end position="185"/>
    </location>
</feature>
<dbReference type="Pfam" id="PF08955">
    <property type="entry name" value="BofC_C"/>
    <property type="match status" value="1"/>
</dbReference>
<dbReference type="EMBL" id="CP120678">
    <property type="protein sequence ID" value="WIW71765.1"/>
    <property type="molecule type" value="Genomic_DNA"/>
</dbReference>
<evidence type="ECO:0000259" key="2">
    <source>
        <dbReference type="Pfam" id="PF08955"/>
    </source>
</evidence>
<evidence type="ECO:0000313" key="4">
    <source>
        <dbReference type="Proteomes" id="UP001243623"/>
    </source>
</evidence>
<evidence type="ECO:0000256" key="1">
    <source>
        <dbReference type="SAM" id="Phobius"/>
    </source>
</evidence>
<keyword evidence="4" id="KW-1185">Reference proteome</keyword>
<keyword evidence="1" id="KW-1133">Transmembrane helix</keyword>
<reference evidence="3" key="1">
    <citation type="submission" date="2023-03" db="EMBL/GenBank/DDBJ databases">
        <title>Selenobaculum gbiensis gen. nov. sp. nov., a new bacterium isolated from the gut microbiota of IBD patient.</title>
        <authorList>
            <person name="Yeo S."/>
            <person name="Park H."/>
            <person name="Huh C.S."/>
        </authorList>
    </citation>
    <scope>NUCLEOTIDE SEQUENCE</scope>
    <source>
        <strain evidence="3">ICN-92133</strain>
    </source>
</reference>
<dbReference type="Proteomes" id="UP001243623">
    <property type="component" value="Chromosome"/>
</dbReference>
<dbReference type="RefSeq" id="WP_147668259.1">
    <property type="nucleotide sequence ID" value="NZ_CP120678.1"/>
</dbReference>
<dbReference type="AlphaFoldDB" id="A0A9Y2EUG0"/>
<proteinExistence type="predicted"/>
<sequence>MLDDITLNKKKYMMMAGISICFLLLLGIGYLFMTRTAEHNDQVVSKFDNDIRVKQSTQIEQVYFYTKCKDELVQEIIPNSECIGIDYKSFQQVYPQWNIELFTEDKIRMSLQVNDYCEWHKNNNFIGIHEGRIAIFSGMPDNKPLLREQTMISVDQLHPQALEEIKNGLVFSSKEEMLQFLEGIQSK</sequence>
<organism evidence="3 4">
    <name type="scientific">Selenobaculum gibii</name>
    <dbReference type="NCBI Taxonomy" id="3054208"/>
    <lineage>
        <taxon>Bacteria</taxon>
        <taxon>Bacillati</taxon>
        <taxon>Bacillota</taxon>
        <taxon>Negativicutes</taxon>
        <taxon>Selenomonadales</taxon>
        <taxon>Selenomonadaceae</taxon>
        <taxon>Selenobaculum</taxon>
    </lineage>
</organism>
<protein>
    <submittedName>
        <fullName evidence="3">BofC C-terminal domain-containing protein</fullName>
    </submittedName>
</protein>